<keyword evidence="2" id="KW-0349">Heme</keyword>
<dbReference type="PROSITE" id="PS00086">
    <property type="entry name" value="CYTOCHROME_P450"/>
    <property type="match status" value="1"/>
</dbReference>
<dbReference type="Proteomes" id="UP001501391">
    <property type="component" value="Unassembled WGS sequence"/>
</dbReference>
<dbReference type="CDD" id="cd20625">
    <property type="entry name" value="CYP164-like"/>
    <property type="match status" value="1"/>
</dbReference>
<gene>
    <name evidence="3" type="ORF">GCM10009787_26930</name>
</gene>
<dbReference type="Gene3D" id="1.10.630.10">
    <property type="entry name" value="Cytochrome P450"/>
    <property type="match status" value="1"/>
</dbReference>
<dbReference type="InterPro" id="IPR017972">
    <property type="entry name" value="Cyt_P450_CS"/>
</dbReference>
<dbReference type="PRINTS" id="PR00359">
    <property type="entry name" value="BP450"/>
</dbReference>
<evidence type="ECO:0000256" key="2">
    <source>
        <dbReference type="RuleBase" id="RU000461"/>
    </source>
</evidence>
<dbReference type="SUPFAM" id="SSF48264">
    <property type="entry name" value="Cytochrome P450"/>
    <property type="match status" value="1"/>
</dbReference>
<organism evidence="3 4">
    <name type="scientific">Streptomyces bangladeshensis</name>
    <dbReference type="NCBI Taxonomy" id="295352"/>
    <lineage>
        <taxon>Bacteria</taxon>
        <taxon>Bacillati</taxon>
        <taxon>Actinomycetota</taxon>
        <taxon>Actinomycetes</taxon>
        <taxon>Kitasatosporales</taxon>
        <taxon>Streptomycetaceae</taxon>
        <taxon>Streptomyces</taxon>
    </lineage>
</organism>
<dbReference type="InterPro" id="IPR036396">
    <property type="entry name" value="Cyt_P450_sf"/>
</dbReference>
<dbReference type="PANTHER" id="PTHR46696">
    <property type="entry name" value="P450, PUTATIVE (EUROFUNG)-RELATED"/>
    <property type="match status" value="1"/>
</dbReference>
<dbReference type="PANTHER" id="PTHR46696:SF1">
    <property type="entry name" value="CYTOCHROME P450 YJIB-RELATED"/>
    <property type="match status" value="1"/>
</dbReference>
<reference evidence="4" key="1">
    <citation type="journal article" date="2019" name="Int. J. Syst. Evol. Microbiol.">
        <title>The Global Catalogue of Microorganisms (GCM) 10K type strain sequencing project: providing services to taxonomists for standard genome sequencing and annotation.</title>
        <authorList>
            <consortium name="The Broad Institute Genomics Platform"/>
            <consortium name="The Broad Institute Genome Sequencing Center for Infectious Disease"/>
            <person name="Wu L."/>
            <person name="Ma J."/>
        </authorList>
    </citation>
    <scope>NUCLEOTIDE SEQUENCE [LARGE SCALE GENOMIC DNA]</scope>
    <source>
        <strain evidence="4">JCM 14924</strain>
    </source>
</reference>
<keyword evidence="2" id="KW-0408">Iron</keyword>
<dbReference type="InterPro" id="IPR001128">
    <property type="entry name" value="Cyt_P450"/>
</dbReference>
<keyword evidence="2" id="KW-0560">Oxidoreductase</keyword>
<dbReference type="InterPro" id="IPR002397">
    <property type="entry name" value="Cyt_P450_B"/>
</dbReference>
<sequence length="418" mass="45178">MTDEVCMETSETFIDSLLRQLPFDIGTDEFVQNPYRFYEEARRASGPVHRTPSGDVVVLGYFEARAVLSDPRFGHGARTAQDRTGYGVPARTFLLTDPPGHTRQRERVRRAFTAREMLSLRRRIGDVAAGLVREAARSGTADVVADVARPLSARVVGDLIGVPEDLRDRFAQAAALLVRGMDPPGLIAPDTRERIARARVWLARDIGAALRRPAGAGILRALARGADGRPARAETVATCAQLVAAGYETTVGLIGNGMHALLQHPDQLAWLTAGGHSEQACAAAVEELLRYDPPIQLAPRCALVDADIAGTPVPRGTVVFVLLGAANRDPRAFPEPHRLRLDRQPRHLAFGLGAHYCLGAALSRLEATAALTHLLARRPRPTGHPVSYSPARIARSIQSLHVRLDPAEGPRGSVAAER</sequence>
<keyword evidence="2" id="KW-0503">Monooxygenase</keyword>
<protein>
    <submittedName>
        <fullName evidence="3">Cytochrome P450</fullName>
    </submittedName>
</protein>
<accession>A0ABP5N8D2</accession>
<keyword evidence="4" id="KW-1185">Reference proteome</keyword>
<keyword evidence="2" id="KW-0479">Metal-binding</keyword>
<name>A0ABP5N8D2_9ACTN</name>
<comment type="similarity">
    <text evidence="1 2">Belongs to the cytochrome P450 family.</text>
</comment>
<dbReference type="PRINTS" id="PR00385">
    <property type="entry name" value="P450"/>
</dbReference>
<evidence type="ECO:0000313" key="4">
    <source>
        <dbReference type="Proteomes" id="UP001501391"/>
    </source>
</evidence>
<evidence type="ECO:0000313" key="3">
    <source>
        <dbReference type="EMBL" id="GAA2195705.1"/>
    </source>
</evidence>
<evidence type="ECO:0000256" key="1">
    <source>
        <dbReference type="ARBA" id="ARBA00010617"/>
    </source>
</evidence>
<dbReference type="Pfam" id="PF00067">
    <property type="entry name" value="p450"/>
    <property type="match status" value="1"/>
</dbReference>
<dbReference type="EMBL" id="BAAAOQ010000008">
    <property type="protein sequence ID" value="GAA2195705.1"/>
    <property type="molecule type" value="Genomic_DNA"/>
</dbReference>
<comment type="caution">
    <text evidence="3">The sequence shown here is derived from an EMBL/GenBank/DDBJ whole genome shotgun (WGS) entry which is preliminary data.</text>
</comment>
<proteinExistence type="inferred from homology"/>